<dbReference type="SUPFAM" id="SSF54427">
    <property type="entry name" value="NTF2-like"/>
    <property type="match status" value="1"/>
</dbReference>
<sequence>MNDHARIQSTIDAMTSAFARGDIDGVMATYEPDAVVVGQPGKPVSGTPALREMFAGFIALNPKFTFTSQDIVQAKDIAL</sequence>
<name>A0A6G4WP51_9HYPH</name>
<accession>A0A6G4WP51</accession>
<organism evidence="2 3">
    <name type="scientific">Allomesorhizobium camelthorni</name>
    <dbReference type="NCBI Taxonomy" id="475069"/>
    <lineage>
        <taxon>Bacteria</taxon>
        <taxon>Pseudomonadati</taxon>
        <taxon>Pseudomonadota</taxon>
        <taxon>Alphaproteobacteria</taxon>
        <taxon>Hyphomicrobiales</taxon>
        <taxon>Phyllobacteriaceae</taxon>
        <taxon>Allomesorhizobium</taxon>
    </lineage>
</organism>
<dbReference type="InterPro" id="IPR032710">
    <property type="entry name" value="NTF2-like_dom_sf"/>
</dbReference>
<feature type="non-terminal residue" evidence="2">
    <location>
        <position position="79"/>
    </location>
</feature>
<comment type="caution">
    <text evidence="2">The sequence shown here is derived from an EMBL/GenBank/DDBJ whole genome shotgun (WGS) entry which is preliminary data.</text>
</comment>
<proteinExistence type="predicted"/>
<dbReference type="Proteomes" id="UP001642900">
    <property type="component" value="Unassembled WGS sequence"/>
</dbReference>
<gene>
    <name evidence="2" type="ORF">G6N73_35285</name>
</gene>
<dbReference type="Gene3D" id="3.10.450.50">
    <property type="match status" value="1"/>
</dbReference>
<dbReference type="RefSeq" id="WP_165034481.1">
    <property type="nucleotide sequence ID" value="NZ_JAAKZF010000209.1"/>
</dbReference>
<keyword evidence="3" id="KW-1185">Reference proteome</keyword>
<feature type="domain" description="SnoaL-like" evidence="1">
    <location>
        <begin position="13"/>
        <end position="78"/>
    </location>
</feature>
<dbReference type="EMBL" id="JAAKZF010000209">
    <property type="protein sequence ID" value="NGO56158.1"/>
    <property type="molecule type" value="Genomic_DNA"/>
</dbReference>
<dbReference type="AlphaFoldDB" id="A0A6G4WP51"/>
<dbReference type="Pfam" id="PF12680">
    <property type="entry name" value="SnoaL_2"/>
    <property type="match status" value="1"/>
</dbReference>
<dbReference type="InterPro" id="IPR037401">
    <property type="entry name" value="SnoaL-like"/>
</dbReference>
<protein>
    <submittedName>
        <fullName evidence="2">Nuclear transport factor 2 family protein</fullName>
    </submittedName>
</protein>
<evidence type="ECO:0000313" key="2">
    <source>
        <dbReference type="EMBL" id="NGO56158.1"/>
    </source>
</evidence>
<evidence type="ECO:0000259" key="1">
    <source>
        <dbReference type="Pfam" id="PF12680"/>
    </source>
</evidence>
<reference evidence="2 3" key="1">
    <citation type="submission" date="2020-02" db="EMBL/GenBank/DDBJ databases">
        <title>Genome sequence of strain CCNWXJ40-4.</title>
        <authorList>
            <person name="Gao J."/>
            <person name="Sun J."/>
        </authorList>
    </citation>
    <scope>NUCLEOTIDE SEQUENCE [LARGE SCALE GENOMIC DNA]</scope>
    <source>
        <strain evidence="2 3">CCNWXJ 40-4</strain>
    </source>
</reference>
<evidence type="ECO:0000313" key="3">
    <source>
        <dbReference type="Proteomes" id="UP001642900"/>
    </source>
</evidence>